<feature type="region of interest" description="Disordered" evidence="3">
    <location>
        <begin position="53"/>
        <end position="85"/>
    </location>
</feature>
<dbReference type="AlphaFoldDB" id="A0A511KCU4"/>
<dbReference type="InterPro" id="IPR010488">
    <property type="entry name" value="Zeta_toxin_domain"/>
</dbReference>
<dbReference type="GO" id="GO:0016787">
    <property type="term" value="F:hydrolase activity"/>
    <property type="evidence" value="ECO:0007669"/>
    <property type="project" value="UniProtKB-KW"/>
</dbReference>
<proteinExistence type="predicted"/>
<dbReference type="InterPro" id="IPR014044">
    <property type="entry name" value="CAP_dom"/>
</dbReference>
<evidence type="ECO:0000313" key="6">
    <source>
        <dbReference type="Proteomes" id="UP000321518"/>
    </source>
</evidence>
<dbReference type="SUPFAM" id="SSF52540">
    <property type="entry name" value="P-loop containing nucleoside triphosphate hydrolases"/>
    <property type="match status" value="1"/>
</dbReference>
<dbReference type="GO" id="GO:0016301">
    <property type="term" value="F:kinase activity"/>
    <property type="evidence" value="ECO:0007669"/>
    <property type="project" value="InterPro"/>
</dbReference>
<feature type="domain" description="SCP" evidence="4">
    <location>
        <begin position="353"/>
        <end position="492"/>
    </location>
</feature>
<dbReference type="InterPro" id="IPR018244">
    <property type="entry name" value="Allrgn_V5/Tpx1_CS"/>
</dbReference>
<evidence type="ECO:0000256" key="1">
    <source>
        <dbReference type="ARBA" id="ARBA00022741"/>
    </source>
</evidence>
<dbReference type="PRINTS" id="PR00837">
    <property type="entry name" value="V5TPXLIKE"/>
</dbReference>
<dbReference type="Pfam" id="PF06414">
    <property type="entry name" value="Zeta_toxin"/>
    <property type="match status" value="1"/>
</dbReference>
<keyword evidence="5" id="KW-0378">Hydrolase</keyword>
<keyword evidence="2" id="KW-0067">ATP-binding</keyword>
<gene>
    <name evidence="5" type="ORF">Rt10032_c05g2208</name>
</gene>
<dbReference type="Gene3D" id="3.40.50.300">
    <property type="entry name" value="P-loop containing nucleotide triphosphate hydrolases"/>
    <property type="match status" value="1"/>
</dbReference>
<name>A0A511KCU4_RHOTO</name>
<dbReference type="Pfam" id="PF00188">
    <property type="entry name" value="CAP"/>
    <property type="match status" value="1"/>
</dbReference>
<reference evidence="5 6" key="1">
    <citation type="submission" date="2019-07" db="EMBL/GenBank/DDBJ databases">
        <title>Rhodotorula toruloides NBRC10032 genome sequencing.</title>
        <authorList>
            <person name="Shida Y."/>
            <person name="Takaku H."/>
            <person name="Ogasawara W."/>
            <person name="Mori K."/>
        </authorList>
    </citation>
    <scope>NUCLEOTIDE SEQUENCE [LARGE SCALE GENOMIC DNA]</scope>
    <source>
        <strain evidence="5 6">NBRC10032</strain>
    </source>
</reference>
<evidence type="ECO:0000259" key="4">
    <source>
        <dbReference type="SMART" id="SM00198"/>
    </source>
</evidence>
<sequence length="505" mass="55191">MSPSANRYTGPIPACPASLDAKLPPGFLGEAVEVPTSEVYSAALEAAWDELGGQERALAEGKRPTPDRVEHLEPDPSDDKKPRPQHYGAYARERASLDWSYHVLPTKARQALQDQIVKLVLGARVRECSEAGDDELCRVSERREGFEQGEREGRVDGVREDQMGRKGGEGKEGRPLALFTAGGMGAGKGHTLREMLKTGRICLPANTVWIDPDALSRLLPERPLYLSHSASTASALLHPEASLLQEICAAVAKSQKRSLVIDGSLTDCKWFEGFMRGFKQRGYDCEILFVSAPLETMLARAARRAKITGRVTNPNAIRKSRIKSPECVSRLAKPGLVRRPSPSSSGGGGSTDPFASACLAAHNDFRATHHADPLAWNATLAAAAEKWTKNCVWEHSGGKVGPYGENLFMVSPVDQNAQLDPKPGIASWNDEEKMYDYNNPGFTHDTGHFTQMIWKATTQLGCYYGKCNGIMQSGQLGGFFVCEYYPAGNVVGDNNKYFRENVLPP</sequence>
<dbReference type="EMBL" id="BJWK01000005">
    <property type="protein sequence ID" value="GEM08191.1"/>
    <property type="molecule type" value="Genomic_DNA"/>
</dbReference>
<dbReference type="InterPro" id="IPR001283">
    <property type="entry name" value="CRISP-related"/>
</dbReference>
<dbReference type="GO" id="GO:0005576">
    <property type="term" value="C:extracellular region"/>
    <property type="evidence" value="ECO:0007669"/>
    <property type="project" value="InterPro"/>
</dbReference>
<evidence type="ECO:0000313" key="5">
    <source>
        <dbReference type="EMBL" id="GEM08191.1"/>
    </source>
</evidence>
<dbReference type="SUPFAM" id="SSF55797">
    <property type="entry name" value="PR-1-like"/>
    <property type="match status" value="1"/>
</dbReference>
<dbReference type="InterPro" id="IPR027417">
    <property type="entry name" value="P-loop_NTPase"/>
</dbReference>
<dbReference type="PROSITE" id="PS01009">
    <property type="entry name" value="CRISP_1"/>
    <property type="match status" value="1"/>
</dbReference>
<evidence type="ECO:0000256" key="2">
    <source>
        <dbReference type="ARBA" id="ARBA00022840"/>
    </source>
</evidence>
<dbReference type="InterPro" id="IPR035940">
    <property type="entry name" value="CAP_sf"/>
</dbReference>
<keyword evidence="1" id="KW-0547">Nucleotide-binding</keyword>
<protein>
    <submittedName>
        <fullName evidence="5">Zeta toxin, P-loop nucleoside triphosphate hydrolase</fullName>
    </submittedName>
</protein>
<dbReference type="PANTHER" id="PTHR10334">
    <property type="entry name" value="CYSTEINE-RICH SECRETORY PROTEIN-RELATED"/>
    <property type="match status" value="1"/>
</dbReference>
<organism evidence="5 6">
    <name type="scientific">Rhodotorula toruloides</name>
    <name type="common">Yeast</name>
    <name type="synonym">Rhodosporidium toruloides</name>
    <dbReference type="NCBI Taxonomy" id="5286"/>
    <lineage>
        <taxon>Eukaryota</taxon>
        <taxon>Fungi</taxon>
        <taxon>Dikarya</taxon>
        <taxon>Basidiomycota</taxon>
        <taxon>Pucciniomycotina</taxon>
        <taxon>Microbotryomycetes</taxon>
        <taxon>Sporidiobolales</taxon>
        <taxon>Sporidiobolaceae</taxon>
        <taxon>Rhodotorula</taxon>
    </lineage>
</organism>
<dbReference type="GO" id="GO:0005524">
    <property type="term" value="F:ATP binding"/>
    <property type="evidence" value="ECO:0007669"/>
    <property type="project" value="UniProtKB-KW"/>
</dbReference>
<accession>A0A511KCU4</accession>
<dbReference type="OrthoDB" id="430679at2759"/>
<dbReference type="SMART" id="SM00198">
    <property type="entry name" value="SCP"/>
    <property type="match status" value="1"/>
</dbReference>
<feature type="compositionally biased region" description="Basic and acidic residues" evidence="3">
    <location>
        <begin position="57"/>
        <end position="82"/>
    </location>
</feature>
<dbReference type="Gene3D" id="3.40.33.10">
    <property type="entry name" value="CAP"/>
    <property type="match status" value="1"/>
</dbReference>
<evidence type="ECO:0000256" key="3">
    <source>
        <dbReference type="SAM" id="MobiDB-lite"/>
    </source>
</evidence>
<dbReference type="Proteomes" id="UP000321518">
    <property type="component" value="Unassembled WGS sequence"/>
</dbReference>
<comment type="caution">
    <text evidence="5">The sequence shown here is derived from an EMBL/GenBank/DDBJ whole genome shotgun (WGS) entry which is preliminary data.</text>
</comment>